<keyword evidence="5" id="KW-1185">Reference proteome</keyword>
<evidence type="ECO:0000313" key="5">
    <source>
        <dbReference type="Proteomes" id="UP001202117"/>
    </source>
</evidence>
<feature type="coiled-coil region" evidence="1">
    <location>
        <begin position="114"/>
        <end position="221"/>
    </location>
</feature>
<evidence type="ECO:0000259" key="3">
    <source>
        <dbReference type="Pfam" id="PF25967"/>
    </source>
</evidence>
<keyword evidence="2" id="KW-0812">Transmembrane</keyword>
<feature type="domain" description="Multidrug resistance protein MdtA-like C-terminal permuted SH3" evidence="3">
    <location>
        <begin position="372"/>
        <end position="426"/>
    </location>
</feature>
<dbReference type="Pfam" id="PF25967">
    <property type="entry name" value="RND-MFP_C"/>
    <property type="match status" value="1"/>
</dbReference>
<dbReference type="Gene3D" id="2.40.50.100">
    <property type="match status" value="1"/>
</dbReference>
<dbReference type="Proteomes" id="UP001202117">
    <property type="component" value="Unassembled WGS sequence"/>
</dbReference>
<dbReference type="PANTHER" id="PTHR30469">
    <property type="entry name" value="MULTIDRUG RESISTANCE PROTEIN MDTA"/>
    <property type="match status" value="1"/>
</dbReference>
<dbReference type="Gene3D" id="2.40.30.170">
    <property type="match status" value="1"/>
</dbReference>
<dbReference type="SUPFAM" id="SSF111369">
    <property type="entry name" value="HlyD-like secretion proteins"/>
    <property type="match status" value="1"/>
</dbReference>
<protein>
    <submittedName>
        <fullName evidence="4">Efflux transporter periplasmic adaptor subunit</fullName>
    </submittedName>
</protein>
<keyword evidence="2" id="KW-0472">Membrane</keyword>
<accession>A0ABS9RT66</accession>
<organism evidence="4 5">
    <name type="scientific">Halomonas flagellata</name>
    <dbReference type="NCBI Taxonomy" id="2920385"/>
    <lineage>
        <taxon>Bacteria</taxon>
        <taxon>Pseudomonadati</taxon>
        <taxon>Pseudomonadota</taxon>
        <taxon>Gammaproteobacteria</taxon>
        <taxon>Oceanospirillales</taxon>
        <taxon>Halomonadaceae</taxon>
        <taxon>Halomonas</taxon>
    </lineage>
</organism>
<evidence type="ECO:0000256" key="2">
    <source>
        <dbReference type="SAM" id="Phobius"/>
    </source>
</evidence>
<sequence>MTPRLRRLGRAVMVLAGLALGIGLAVLFVANRQAPERQEATTSATPVRIVEARPLDFRLEARGHGVARPTETWQAVANVAGRVVERHPGLDSGTLLREGTLLVALDPSRYELAIAEAEAELATLAAEQTLLETEEENTRRLLTLERERLGLTEQELARLERLAARNAVSRSQLDEQRRATLAQRQAVASLENQLALVPARGQSLRAQVERASTRLAQARRDLEDTRFVAPYDLRLGEVEVEMHQFVGAGQRLFQADSLAAAEVEAHVPFAQMRRLLGVVSFPELPEGALDLGERLDFSEIRAKVELVGTGDVAWTGRVVRVASGLDPATRTARVVVQVDHPYRDARPPDRPPLLRDMYTRVTLSAADATPRLVVPAAAVHRGEVYLANGDDRLERRPVEVAFEQHDLAVIAAGLAPGERVIVDDLQPAIAGMALAPRHDDALAQRLRALAAGERP</sequence>
<name>A0ABS9RT66_9GAMM</name>
<dbReference type="EMBL" id="JAKVPY010000007">
    <property type="protein sequence ID" value="MCH4563029.1"/>
    <property type="molecule type" value="Genomic_DNA"/>
</dbReference>
<evidence type="ECO:0000313" key="4">
    <source>
        <dbReference type="EMBL" id="MCH4563029.1"/>
    </source>
</evidence>
<keyword evidence="1" id="KW-0175">Coiled coil</keyword>
<feature type="transmembrane region" description="Helical" evidence="2">
    <location>
        <begin position="12"/>
        <end position="30"/>
    </location>
</feature>
<dbReference type="RefSeq" id="WP_240567788.1">
    <property type="nucleotide sequence ID" value="NZ_JAKVPY010000007.1"/>
</dbReference>
<keyword evidence="2" id="KW-1133">Transmembrane helix</keyword>
<dbReference type="Gene3D" id="2.40.420.20">
    <property type="match status" value="1"/>
</dbReference>
<gene>
    <name evidence="4" type="ORF">MKP05_07785</name>
</gene>
<reference evidence="4 5" key="1">
    <citation type="submission" date="2022-02" db="EMBL/GenBank/DDBJ databases">
        <title>Halomonas fukangensis sp. nov., a halophilic bacterium isolated from a bulk soil of Kalidium foliatum at Fukang.</title>
        <authorList>
            <person name="Huang Y."/>
        </authorList>
    </citation>
    <scope>NUCLEOTIDE SEQUENCE [LARGE SCALE GENOMIC DNA]</scope>
    <source>
        <strain evidence="4 5">EGI 63088</strain>
    </source>
</reference>
<comment type="caution">
    <text evidence="4">The sequence shown here is derived from an EMBL/GenBank/DDBJ whole genome shotgun (WGS) entry which is preliminary data.</text>
</comment>
<dbReference type="InterPro" id="IPR058627">
    <property type="entry name" value="MdtA-like_C"/>
</dbReference>
<dbReference type="Gene3D" id="1.10.287.470">
    <property type="entry name" value="Helix hairpin bin"/>
    <property type="match status" value="1"/>
</dbReference>
<evidence type="ECO:0000256" key="1">
    <source>
        <dbReference type="SAM" id="Coils"/>
    </source>
</evidence>
<proteinExistence type="predicted"/>